<name>A0A0A2ML31_9FLAO</name>
<comment type="caution">
    <text evidence="2">The sequence shown here is derived from an EMBL/GenBank/DDBJ whole genome shotgun (WGS) entry which is preliminary data.</text>
</comment>
<organism evidence="2 3">
    <name type="scientific">Flavobacterium subsaxonicum WB 4.1-42 = DSM 21790</name>
    <dbReference type="NCBI Taxonomy" id="1121898"/>
    <lineage>
        <taxon>Bacteria</taxon>
        <taxon>Pseudomonadati</taxon>
        <taxon>Bacteroidota</taxon>
        <taxon>Flavobacteriia</taxon>
        <taxon>Flavobacteriales</taxon>
        <taxon>Flavobacteriaceae</taxon>
        <taxon>Flavobacterium</taxon>
    </lineage>
</organism>
<evidence type="ECO:0008006" key="4">
    <source>
        <dbReference type="Google" id="ProtNLM"/>
    </source>
</evidence>
<dbReference type="EMBL" id="JRLY01000007">
    <property type="protein sequence ID" value="KGO93029.1"/>
    <property type="molecule type" value="Genomic_DNA"/>
</dbReference>
<dbReference type="SUPFAM" id="SSF54106">
    <property type="entry name" value="LysM domain"/>
    <property type="match status" value="1"/>
</dbReference>
<evidence type="ECO:0000313" key="3">
    <source>
        <dbReference type="Proteomes" id="UP000030111"/>
    </source>
</evidence>
<dbReference type="Proteomes" id="UP000030111">
    <property type="component" value="Unassembled WGS sequence"/>
</dbReference>
<feature type="region of interest" description="Disordered" evidence="1">
    <location>
        <begin position="76"/>
        <end position="97"/>
    </location>
</feature>
<evidence type="ECO:0000313" key="2">
    <source>
        <dbReference type="EMBL" id="KGO93029.1"/>
    </source>
</evidence>
<gene>
    <name evidence="2" type="ORF">Q766_10445</name>
</gene>
<proteinExistence type="predicted"/>
<dbReference type="Gene3D" id="3.10.350.10">
    <property type="entry name" value="LysM domain"/>
    <property type="match status" value="1"/>
</dbReference>
<feature type="compositionally biased region" description="Polar residues" evidence="1">
    <location>
        <begin position="77"/>
        <end position="90"/>
    </location>
</feature>
<sequence>MFTAVAQSDKDNAQEESQNLVAHRVEQGETVMLICKKYLITPPDIYKHNPDAIEGISYNMVLQIPVDKKLDVKPKAKNSSVAANSKQLTQGVLGKNR</sequence>
<keyword evidence="3" id="KW-1185">Reference proteome</keyword>
<accession>A0A0A2ML31</accession>
<evidence type="ECO:0000256" key="1">
    <source>
        <dbReference type="SAM" id="MobiDB-lite"/>
    </source>
</evidence>
<protein>
    <recommendedName>
        <fullName evidence="4">LysM domain-containing protein</fullName>
    </recommendedName>
</protein>
<reference evidence="2 3" key="1">
    <citation type="submission" date="2013-09" db="EMBL/GenBank/DDBJ databases">
        <authorList>
            <person name="Zeng Z."/>
            <person name="Chen C."/>
        </authorList>
    </citation>
    <scope>NUCLEOTIDE SEQUENCE [LARGE SCALE GENOMIC DNA]</scope>
    <source>
        <strain evidence="2 3">WB 4.1-42</strain>
    </source>
</reference>
<dbReference type="AlphaFoldDB" id="A0A0A2ML31"/>
<dbReference type="InterPro" id="IPR018392">
    <property type="entry name" value="LysM"/>
</dbReference>
<dbReference type="STRING" id="1121898.GCA_000422725_02603"/>
<dbReference type="CDD" id="cd00118">
    <property type="entry name" value="LysM"/>
    <property type="match status" value="1"/>
</dbReference>
<dbReference type="InterPro" id="IPR036779">
    <property type="entry name" value="LysM_dom_sf"/>
</dbReference>
<dbReference type="eggNOG" id="ENOG5030RBN">
    <property type="taxonomic scope" value="Bacteria"/>
</dbReference>